<accession>A0A172XR01</accession>
<dbReference type="STRING" id="1685010.A0O34_02090"/>
<reference evidence="3 4" key="1">
    <citation type="submission" date="2016-04" db="EMBL/GenBank/DDBJ databases">
        <title>Complete Genome Sequence of Chryseobacterium sp. IHBB 10212.</title>
        <authorList>
            <person name="Pal M."/>
            <person name="Swarnkar M.K."/>
            <person name="Kaushal K."/>
            <person name="Chhibber S."/>
            <person name="Singh A.K."/>
            <person name="Gulati A."/>
        </authorList>
    </citation>
    <scope>NUCLEOTIDE SEQUENCE [LARGE SCALE GENOMIC DNA]</scope>
    <source>
        <strain evidence="3 4">IHBB 10212</strain>
    </source>
</reference>
<dbReference type="KEGG" id="chh:A0O34_02090"/>
<sequence>MSLGTLRAQVGGGDYVIMLDNGFSINDQTFAEMKLGASKLVEQLLSCNPKNRVAVVHYGAGKYNAPNTSFAPRIYIENDFTNDHSVAQNITRRLYYGDHFHEALGLVGNALDGIPNANIISPQTTLGVSSNPLYIVTFTDANRNVGAIINGSYLVNYTNPGLNTNDAFKNVIDFKVNKGAKFAFVHLTMVSNATTQAAQRAAAAIASPGGAYSGLIENYPADPDAGILPRLYYNRTNGFGLYSEESHYWSNLASNICNSSGWGNVKFEYEPGMCRNGAQYINGDYILPAGATFDALKLSITDIDTGASYPVDFNPTWIGTHFNYGLQAPDFNSVPFGLANYKFKLTLIYTYQGNTYETYSWNNYPWFDVDMNMDCPLRIAPQSLEKKAGFKLTPNPTAGAFKVVLDENITTGSLTVTDVSGNTVYKKSFKDQKEIEVDIHSQNQGIYIVRVTSDKNETYSGKLIKK</sequence>
<keyword evidence="4" id="KW-1185">Reference proteome</keyword>
<dbReference type="SUPFAM" id="SSF53300">
    <property type="entry name" value="vWA-like"/>
    <property type="match status" value="1"/>
</dbReference>
<gene>
    <name evidence="3" type="ORF">A0O34_02090</name>
</gene>
<feature type="domain" description="Secretion system C-terminal sorting" evidence="2">
    <location>
        <begin position="394"/>
        <end position="464"/>
    </location>
</feature>
<protein>
    <recommendedName>
        <fullName evidence="2">Secretion system C-terminal sorting domain-containing protein</fullName>
    </recommendedName>
</protein>
<dbReference type="InterPro" id="IPR036465">
    <property type="entry name" value="vWFA_dom_sf"/>
</dbReference>
<evidence type="ECO:0000259" key="2">
    <source>
        <dbReference type="Pfam" id="PF18962"/>
    </source>
</evidence>
<dbReference type="InterPro" id="IPR026444">
    <property type="entry name" value="Secre_tail"/>
</dbReference>
<keyword evidence="1" id="KW-0732">Signal</keyword>
<evidence type="ECO:0000313" key="4">
    <source>
        <dbReference type="Proteomes" id="UP000077824"/>
    </source>
</evidence>
<name>A0A172XR01_9FLAO</name>
<proteinExistence type="predicted"/>
<organism evidence="3 4">
    <name type="scientific">Chryseobacterium glaciei</name>
    <dbReference type="NCBI Taxonomy" id="1685010"/>
    <lineage>
        <taxon>Bacteria</taxon>
        <taxon>Pseudomonadati</taxon>
        <taxon>Bacteroidota</taxon>
        <taxon>Flavobacteriia</taxon>
        <taxon>Flavobacteriales</taxon>
        <taxon>Weeksellaceae</taxon>
        <taxon>Chryseobacterium group</taxon>
        <taxon>Chryseobacterium</taxon>
    </lineage>
</organism>
<dbReference type="Pfam" id="PF18962">
    <property type="entry name" value="Por_Secre_tail"/>
    <property type="match status" value="1"/>
</dbReference>
<evidence type="ECO:0000313" key="3">
    <source>
        <dbReference type="EMBL" id="ANF49418.1"/>
    </source>
</evidence>
<dbReference type="Gene3D" id="3.40.50.410">
    <property type="entry name" value="von Willebrand factor, type A domain"/>
    <property type="match status" value="1"/>
</dbReference>
<dbReference type="EMBL" id="CP015199">
    <property type="protein sequence ID" value="ANF49418.1"/>
    <property type="molecule type" value="Genomic_DNA"/>
</dbReference>
<dbReference type="NCBIfam" id="TIGR04183">
    <property type="entry name" value="Por_Secre_tail"/>
    <property type="match status" value="1"/>
</dbReference>
<dbReference type="AlphaFoldDB" id="A0A172XR01"/>
<evidence type="ECO:0000256" key="1">
    <source>
        <dbReference type="ARBA" id="ARBA00022729"/>
    </source>
</evidence>
<dbReference type="Proteomes" id="UP000077824">
    <property type="component" value="Chromosome"/>
</dbReference>